<keyword evidence="4" id="KW-1185">Reference proteome</keyword>
<feature type="region of interest" description="Disordered" evidence="1">
    <location>
        <begin position="16"/>
        <end position="36"/>
    </location>
</feature>
<feature type="domain" description="YjiS-like" evidence="2">
    <location>
        <begin position="39"/>
        <end position="74"/>
    </location>
</feature>
<evidence type="ECO:0000256" key="1">
    <source>
        <dbReference type="SAM" id="MobiDB-lite"/>
    </source>
</evidence>
<reference evidence="3" key="2">
    <citation type="submission" date="2020-09" db="EMBL/GenBank/DDBJ databases">
        <authorList>
            <person name="Sun Q."/>
            <person name="Zhou Y."/>
        </authorList>
    </citation>
    <scope>NUCLEOTIDE SEQUENCE</scope>
    <source>
        <strain evidence="3">CGMCC 1.15367</strain>
    </source>
</reference>
<name>A0A916ZZ04_9HYPH</name>
<protein>
    <recommendedName>
        <fullName evidence="2">YjiS-like domain-containing protein</fullName>
    </recommendedName>
</protein>
<proteinExistence type="predicted"/>
<dbReference type="Pfam" id="PF06568">
    <property type="entry name" value="YjiS-like"/>
    <property type="match status" value="1"/>
</dbReference>
<dbReference type="InterPro" id="IPR009506">
    <property type="entry name" value="YjiS-like"/>
</dbReference>
<evidence type="ECO:0000313" key="3">
    <source>
        <dbReference type="EMBL" id="GGE17569.1"/>
    </source>
</evidence>
<gene>
    <name evidence="3" type="ORF">GCM10011390_40860</name>
</gene>
<evidence type="ECO:0000313" key="4">
    <source>
        <dbReference type="Proteomes" id="UP000644699"/>
    </source>
</evidence>
<organism evidence="3 4">
    <name type="scientific">Aureimonas endophytica</name>
    <dbReference type="NCBI Taxonomy" id="2027858"/>
    <lineage>
        <taxon>Bacteria</taxon>
        <taxon>Pseudomonadati</taxon>
        <taxon>Pseudomonadota</taxon>
        <taxon>Alphaproteobacteria</taxon>
        <taxon>Hyphomicrobiales</taxon>
        <taxon>Aurantimonadaceae</taxon>
        <taxon>Aureimonas</taxon>
    </lineage>
</organism>
<evidence type="ECO:0000259" key="2">
    <source>
        <dbReference type="Pfam" id="PF06568"/>
    </source>
</evidence>
<dbReference type="Proteomes" id="UP000644699">
    <property type="component" value="Unassembled WGS sequence"/>
</dbReference>
<dbReference type="AlphaFoldDB" id="A0A916ZZ04"/>
<accession>A0A916ZZ04</accession>
<sequence length="83" mass="9719">MRRRAYRRCGRAPILVLSKRDRTEPGSDRRNPKDKTMGIARTLRNWKTYRNTVDELNRLSQRELADLGLSRADIPAVARRAVR</sequence>
<reference evidence="3" key="1">
    <citation type="journal article" date="2014" name="Int. J. Syst. Evol. Microbiol.">
        <title>Complete genome sequence of Corynebacterium casei LMG S-19264T (=DSM 44701T), isolated from a smear-ripened cheese.</title>
        <authorList>
            <consortium name="US DOE Joint Genome Institute (JGI-PGF)"/>
            <person name="Walter F."/>
            <person name="Albersmeier A."/>
            <person name="Kalinowski J."/>
            <person name="Ruckert C."/>
        </authorList>
    </citation>
    <scope>NUCLEOTIDE SEQUENCE</scope>
    <source>
        <strain evidence="3">CGMCC 1.15367</strain>
    </source>
</reference>
<comment type="caution">
    <text evidence="3">The sequence shown here is derived from an EMBL/GenBank/DDBJ whole genome shotgun (WGS) entry which is preliminary data.</text>
</comment>
<dbReference type="EMBL" id="BMIQ01000007">
    <property type="protein sequence ID" value="GGE17569.1"/>
    <property type="molecule type" value="Genomic_DNA"/>
</dbReference>
<feature type="compositionally biased region" description="Basic and acidic residues" evidence="1">
    <location>
        <begin position="18"/>
        <end position="36"/>
    </location>
</feature>